<dbReference type="VEuPathDB" id="FungiDB:SPPG_02297"/>
<evidence type="ECO:0000256" key="1">
    <source>
        <dbReference type="SAM" id="MobiDB-lite"/>
    </source>
</evidence>
<dbReference type="FunCoup" id="A0A0L0HQY1">
    <property type="interactions" value="43"/>
</dbReference>
<dbReference type="RefSeq" id="XP_016611283.1">
    <property type="nucleotide sequence ID" value="XM_016750587.1"/>
</dbReference>
<dbReference type="STRING" id="645134.A0A0L0HQY1"/>
<dbReference type="GO" id="GO:0033615">
    <property type="term" value="P:mitochondrial proton-transporting ATP synthase complex assembly"/>
    <property type="evidence" value="ECO:0007669"/>
    <property type="project" value="TreeGrafter"/>
</dbReference>
<accession>A0A0L0HQY1</accession>
<dbReference type="GeneID" id="27685891"/>
<dbReference type="Proteomes" id="UP000053201">
    <property type="component" value="Unassembled WGS sequence"/>
</dbReference>
<dbReference type="PANTHER" id="PTHR28106">
    <property type="entry name" value="MITOCHONDRIAL ATPASE COMPLEX SUBUNIT ATP10"/>
    <property type="match status" value="1"/>
</dbReference>
<protein>
    <submittedName>
        <fullName evidence="2">Uncharacterized protein</fullName>
    </submittedName>
</protein>
<reference evidence="2 3" key="1">
    <citation type="submission" date="2009-08" db="EMBL/GenBank/DDBJ databases">
        <title>The Genome Sequence of Spizellomyces punctatus strain DAOM BR117.</title>
        <authorList>
            <consortium name="The Broad Institute Genome Sequencing Platform"/>
            <person name="Russ C."/>
            <person name="Cuomo C."/>
            <person name="Shea T."/>
            <person name="Young S.K."/>
            <person name="Zeng Q."/>
            <person name="Koehrsen M."/>
            <person name="Haas B."/>
            <person name="Borodovsky M."/>
            <person name="Guigo R."/>
            <person name="Alvarado L."/>
            <person name="Berlin A."/>
            <person name="Bochicchio J."/>
            <person name="Borenstein D."/>
            <person name="Chapman S."/>
            <person name="Chen Z."/>
            <person name="Engels R."/>
            <person name="Freedman E."/>
            <person name="Gellesch M."/>
            <person name="Goldberg J."/>
            <person name="Griggs A."/>
            <person name="Gujja S."/>
            <person name="Heiman D."/>
            <person name="Hepburn T."/>
            <person name="Howarth C."/>
            <person name="Jen D."/>
            <person name="Larson L."/>
            <person name="Lewis B."/>
            <person name="Mehta T."/>
            <person name="Park D."/>
            <person name="Pearson M."/>
            <person name="Roberts A."/>
            <person name="Saif S."/>
            <person name="Shenoy N."/>
            <person name="Sisk P."/>
            <person name="Stolte C."/>
            <person name="Sykes S."/>
            <person name="Thomson T."/>
            <person name="Walk T."/>
            <person name="White J."/>
            <person name="Yandava C."/>
            <person name="Burger G."/>
            <person name="Gray M.W."/>
            <person name="Holland P.W.H."/>
            <person name="King N."/>
            <person name="Lang F.B.F."/>
            <person name="Roger A.J."/>
            <person name="Ruiz-Trillo I."/>
            <person name="Lander E."/>
            <person name="Nusbaum C."/>
        </authorList>
    </citation>
    <scope>NUCLEOTIDE SEQUENCE [LARGE SCALE GENOMIC DNA]</scope>
    <source>
        <strain evidence="2 3">DAOM BR117</strain>
    </source>
</reference>
<feature type="compositionally biased region" description="Low complexity" evidence="1">
    <location>
        <begin position="41"/>
        <end position="51"/>
    </location>
</feature>
<proteinExistence type="predicted"/>
<dbReference type="OMA" id="SGMYDVY"/>
<keyword evidence="3" id="KW-1185">Reference proteome</keyword>
<dbReference type="GO" id="GO:0005743">
    <property type="term" value="C:mitochondrial inner membrane"/>
    <property type="evidence" value="ECO:0007669"/>
    <property type="project" value="TreeGrafter"/>
</dbReference>
<evidence type="ECO:0000313" key="3">
    <source>
        <dbReference type="Proteomes" id="UP000053201"/>
    </source>
</evidence>
<dbReference type="eggNOG" id="KOG4614">
    <property type="taxonomic scope" value="Eukaryota"/>
</dbReference>
<dbReference type="EMBL" id="KQ257452">
    <property type="protein sequence ID" value="KND03244.1"/>
    <property type="molecule type" value="Genomic_DNA"/>
</dbReference>
<evidence type="ECO:0000313" key="2">
    <source>
        <dbReference type="EMBL" id="KND03244.1"/>
    </source>
</evidence>
<dbReference type="InParanoid" id="A0A0L0HQY1"/>
<dbReference type="InterPro" id="IPR007849">
    <property type="entry name" value="ATP10"/>
</dbReference>
<feature type="region of interest" description="Disordered" evidence="1">
    <location>
        <begin position="21"/>
        <end position="105"/>
    </location>
</feature>
<dbReference type="OrthoDB" id="17089at2759"/>
<dbReference type="Pfam" id="PF05176">
    <property type="entry name" value="ATP-synt_10"/>
    <property type="match status" value="1"/>
</dbReference>
<organism evidence="2 3">
    <name type="scientific">Spizellomyces punctatus (strain DAOM BR117)</name>
    <dbReference type="NCBI Taxonomy" id="645134"/>
    <lineage>
        <taxon>Eukaryota</taxon>
        <taxon>Fungi</taxon>
        <taxon>Fungi incertae sedis</taxon>
        <taxon>Chytridiomycota</taxon>
        <taxon>Chytridiomycota incertae sedis</taxon>
        <taxon>Chytridiomycetes</taxon>
        <taxon>Spizellomycetales</taxon>
        <taxon>Spizellomycetaceae</taxon>
        <taxon>Spizellomyces</taxon>
    </lineage>
</organism>
<gene>
    <name evidence="2" type="ORF">SPPG_02297</name>
</gene>
<feature type="compositionally biased region" description="Basic and acidic residues" evidence="1">
    <location>
        <begin position="67"/>
        <end position="87"/>
    </location>
</feature>
<dbReference type="PANTHER" id="PTHR28106:SF1">
    <property type="entry name" value="MITOCHONDRIAL ATPASE COMPLEX SUBUNIT ATP10"/>
    <property type="match status" value="1"/>
</dbReference>
<name>A0A0L0HQY1_SPIPD</name>
<dbReference type="AlphaFoldDB" id="A0A0L0HQY1"/>
<feature type="compositionally biased region" description="Pro residues" evidence="1">
    <location>
        <begin position="24"/>
        <end position="35"/>
    </location>
</feature>
<sequence>MLRTKGNIIRGCLPYCRTFATQPPKVPLPPLPPLPGKGNESSDAPPSTIDTPSPPPQPTSSGLLDRFASKLRRDIEEMEQRRKEKEAAAGLSLPETAIPKVQKQPGLLSRVDERLQQQRRELEAAQLAKREAGQSSRVSPSLQKRMDEYLDLDANLREREELLKKAFREGYWDDYKEAARKGAKLWEAPRRMRNANASPLVPNPQSRTLAGQTTDVMSLVRNKKASLVTFMFSAFGEPHVNSFADRFLKEFKDVPEVQLVQLNIEENWVKAPVLKMLTPVVRWRVPKDRRDKYLLHYSSIADARRSAGMTNNVLGWVNLVDSQGRIRWQAHGLAKDHELATMIKLTRKLAGLSDVVAPDMMDDVPPDVAQAKKAPSV</sequence>